<proteinExistence type="predicted"/>
<protein>
    <submittedName>
        <fullName evidence="1">Chaperonin CPN60-2, mitochondrial-like</fullName>
    </submittedName>
</protein>
<organism evidence="1 2">
    <name type="scientific">Iris pallida</name>
    <name type="common">Sweet iris</name>
    <dbReference type="NCBI Taxonomy" id="29817"/>
    <lineage>
        <taxon>Eukaryota</taxon>
        <taxon>Viridiplantae</taxon>
        <taxon>Streptophyta</taxon>
        <taxon>Embryophyta</taxon>
        <taxon>Tracheophyta</taxon>
        <taxon>Spermatophyta</taxon>
        <taxon>Magnoliopsida</taxon>
        <taxon>Liliopsida</taxon>
        <taxon>Asparagales</taxon>
        <taxon>Iridaceae</taxon>
        <taxon>Iridoideae</taxon>
        <taxon>Irideae</taxon>
        <taxon>Iris</taxon>
    </lineage>
</organism>
<keyword evidence="2" id="KW-1185">Reference proteome</keyword>
<dbReference type="EMBL" id="JANAVB010031415">
    <property type="protein sequence ID" value="KAJ6812101.1"/>
    <property type="molecule type" value="Genomic_DNA"/>
</dbReference>
<name>A0AAX6F7W6_IRIPA</name>
<reference evidence="1" key="1">
    <citation type="journal article" date="2023" name="GigaByte">
        <title>Genome assembly of the bearded iris, Iris pallida Lam.</title>
        <authorList>
            <person name="Bruccoleri R.E."/>
            <person name="Oakeley E.J."/>
            <person name="Faust A.M.E."/>
            <person name="Altorfer M."/>
            <person name="Dessus-Babus S."/>
            <person name="Burckhardt D."/>
            <person name="Oertli M."/>
            <person name="Naumann U."/>
            <person name="Petersen F."/>
            <person name="Wong J."/>
        </authorList>
    </citation>
    <scope>NUCLEOTIDE SEQUENCE</scope>
    <source>
        <strain evidence="1">GSM-AAB239-AS_SAM_17_03QT</strain>
    </source>
</reference>
<dbReference type="AlphaFoldDB" id="A0AAX6F7W6"/>
<gene>
    <name evidence="1" type="ORF">M6B38_151785</name>
</gene>
<accession>A0AAX6F7W6</accession>
<reference evidence="1" key="2">
    <citation type="submission" date="2023-04" db="EMBL/GenBank/DDBJ databases">
        <authorList>
            <person name="Bruccoleri R.E."/>
            <person name="Oakeley E.J."/>
            <person name="Faust A.-M."/>
            <person name="Dessus-Babus S."/>
            <person name="Altorfer M."/>
            <person name="Burckhardt D."/>
            <person name="Oertli M."/>
            <person name="Naumann U."/>
            <person name="Petersen F."/>
            <person name="Wong J."/>
        </authorList>
    </citation>
    <scope>NUCLEOTIDE SEQUENCE</scope>
    <source>
        <strain evidence="1">GSM-AAB239-AS_SAM_17_03QT</strain>
        <tissue evidence="1">Leaf</tissue>
    </source>
</reference>
<evidence type="ECO:0000313" key="2">
    <source>
        <dbReference type="Proteomes" id="UP001140949"/>
    </source>
</evidence>
<sequence>MICASAGGSGAIQEVWPPLRAPADLAPHCCLFTHAGQWEVSSHQGGAHDGRHDTSEDEQGLKSCCWLLLSIDVNWWWFHVARTLARTLTRHTLVQGTDFGKSGLLRI</sequence>
<comment type="caution">
    <text evidence="1">The sequence shown here is derived from an EMBL/GenBank/DDBJ whole genome shotgun (WGS) entry which is preliminary data.</text>
</comment>
<dbReference type="Proteomes" id="UP001140949">
    <property type="component" value="Unassembled WGS sequence"/>
</dbReference>
<evidence type="ECO:0000313" key="1">
    <source>
        <dbReference type="EMBL" id="KAJ6812101.1"/>
    </source>
</evidence>